<keyword evidence="10 13" id="KW-0067">ATP-binding</keyword>
<feature type="domain" description="YrdC-like" evidence="15">
    <location>
        <begin position="16"/>
        <end position="200"/>
    </location>
</feature>
<dbReference type="InterPro" id="IPR006070">
    <property type="entry name" value="Sua5-like_dom"/>
</dbReference>
<evidence type="ECO:0000256" key="2">
    <source>
        <dbReference type="ARBA" id="ARBA00007663"/>
    </source>
</evidence>
<dbReference type="RefSeq" id="WP_046494889.1">
    <property type="nucleotide sequence ID" value="NZ_CGIH01000004.1"/>
</dbReference>
<keyword evidence="5 13" id="KW-0963">Cytoplasm</keyword>
<feature type="binding site" evidence="14">
    <location>
        <position position="61"/>
    </location>
    <ligand>
        <name>ATP</name>
        <dbReference type="ChEBI" id="CHEBI:30616"/>
    </ligand>
</feature>
<dbReference type="GO" id="GO:0005524">
    <property type="term" value="F:ATP binding"/>
    <property type="evidence" value="ECO:0007669"/>
    <property type="project" value="UniProtKB-UniRule"/>
</dbReference>
<keyword evidence="17" id="KW-1185">Reference proteome</keyword>
<dbReference type="Pfam" id="PF01300">
    <property type="entry name" value="Sua5_yciO_yrdC"/>
    <property type="match status" value="1"/>
</dbReference>
<comment type="function">
    <text evidence="13">Required for the formation of a threonylcarbamoyl group on adenosine at position 37 (t(6)A37) in tRNAs that read codons beginning with adenine.</text>
</comment>
<dbReference type="PROSITE" id="PS51163">
    <property type="entry name" value="YRDC"/>
    <property type="match status" value="1"/>
</dbReference>
<dbReference type="InterPro" id="IPR005145">
    <property type="entry name" value="Sua5_C"/>
</dbReference>
<gene>
    <name evidence="16" type="ORF">248</name>
</gene>
<organism evidence="16 17">
    <name type="scientific">Syntrophomonas zehnderi OL-4</name>
    <dbReference type="NCBI Taxonomy" id="690567"/>
    <lineage>
        <taxon>Bacteria</taxon>
        <taxon>Bacillati</taxon>
        <taxon>Bacillota</taxon>
        <taxon>Clostridia</taxon>
        <taxon>Eubacteriales</taxon>
        <taxon>Syntrophomonadaceae</taxon>
        <taxon>Syntrophomonas</taxon>
    </lineage>
</organism>
<evidence type="ECO:0000256" key="10">
    <source>
        <dbReference type="ARBA" id="ARBA00022840"/>
    </source>
</evidence>
<dbReference type="Gene3D" id="3.40.50.11030">
    <property type="entry name" value="Threonylcarbamoyl-AMP synthase, C-terminal domain"/>
    <property type="match status" value="1"/>
</dbReference>
<sequence length="330" mass="35946">MFKTRYFTVDPDHPDPTVINQAAGYIRTGELLAFPTETVYGLGADALNAGAVEKIFIAKGRPADHPLLIHVSRVEQVEALALVIPAAARRLIGHFWPGPLSIILPSRPQVPGIVRGNKSGVGFRMPSHPVSIALLNETGPLAAPSANLYGRPSPTNAEHVRQDMDGRIAAVLDAGETGNGLESTIIDFCEGIKVIRRGGIALEEIEDILGQGISLNSSAQGNKNAYDLKVKVLLSEGENDFYQQMEQCLQISKLIGVVRIIGRNKPLKGSFHQEYFLDLTGRGNSWFAILRDAEQRKLDYLLVEPLDQKTEGISASIMDRIKRAAALKPK</sequence>
<evidence type="ECO:0000256" key="13">
    <source>
        <dbReference type="PIRNR" id="PIRNR004930"/>
    </source>
</evidence>
<dbReference type="InterPro" id="IPR017945">
    <property type="entry name" value="DHBP_synth_RibB-like_a/b_dom"/>
</dbReference>
<keyword evidence="8 13" id="KW-0548">Nucleotidyltransferase</keyword>
<evidence type="ECO:0000256" key="4">
    <source>
        <dbReference type="ARBA" id="ARBA00015492"/>
    </source>
</evidence>
<dbReference type="NCBIfam" id="TIGR00057">
    <property type="entry name" value="L-threonylcarbamoyladenylate synthase"/>
    <property type="match status" value="1"/>
</dbReference>
<feature type="binding site" evidence="14">
    <location>
        <position position="196"/>
    </location>
    <ligand>
        <name>ATP</name>
        <dbReference type="ChEBI" id="CHEBI:30616"/>
    </ligand>
</feature>
<dbReference type="InterPro" id="IPR050156">
    <property type="entry name" value="TC-AMP_synthase_SUA5"/>
</dbReference>
<accession>A0A0E4C7K5</accession>
<keyword evidence="9 13" id="KW-0547">Nucleotide-binding</keyword>
<feature type="binding site" evidence="14">
    <location>
        <position position="124"/>
    </location>
    <ligand>
        <name>L-threonine</name>
        <dbReference type="ChEBI" id="CHEBI:57926"/>
    </ligand>
</feature>
<dbReference type="AlphaFoldDB" id="A0A0E4C7K5"/>
<dbReference type="GO" id="GO:0061710">
    <property type="term" value="F:L-threonylcarbamoyladenylate synthase"/>
    <property type="evidence" value="ECO:0007669"/>
    <property type="project" value="UniProtKB-EC"/>
</dbReference>
<feature type="binding site" evidence="14">
    <location>
        <position position="70"/>
    </location>
    <ligand>
        <name>L-threonine</name>
        <dbReference type="ChEBI" id="CHEBI:57926"/>
    </ligand>
</feature>
<dbReference type="PIRSF" id="PIRSF004930">
    <property type="entry name" value="Tln_factor_SUA5"/>
    <property type="match status" value="1"/>
</dbReference>
<evidence type="ECO:0000256" key="7">
    <source>
        <dbReference type="ARBA" id="ARBA00022694"/>
    </source>
</evidence>
<evidence type="ECO:0000256" key="6">
    <source>
        <dbReference type="ARBA" id="ARBA00022679"/>
    </source>
</evidence>
<comment type="catalytic activity">
    <reaction evidence="12 13">
        <text>L-threonine + hydrogencarbonate + ATP = L-threonylcarbamoyladenylate + diphosphate + H2O</text>
        <dbReference type="Rhea" id="RHEA:36407"/>
        <dbReference type="ChEBI" id="CHEBI:15377"/>
        <dbReference type="ChEBI" id="CHEBI:17544"/>
        <dbReference type="ChEBI" id="CHEBI:30616"/>
        <dbReference type="ChEBI" id="CHEBI:33019"/>
        <dbReference type="ChEBI" id="CHEBI:57926"/>
        <dbReference type="ChEBI" id="CHEBI:73682"/>
        <dbReference type="EC" id="2.7.7.87"/>
    </reaction>
</comment>
<feature type="binding site" evidence="14">
    <location>
        <position position="183"/>
    </location>
    <ligand>
        <name>L-threonine</name>
        <dbReference type="ChEBI" id="CHEBI:57926"/>
    </ligand>
</feature>
<comment type="similarity">
    <text evidence="2 13">Belongs to the SUA5 family.</text>
</comment>
<dbReference type="Pfam" id="PF03481">
    <property type="entry name" value="Sua5_C"/>
    <property type="match status" value="1"/>
</dbReference>
<dbReference type="PANTHER" id="PTHR17490:SF16">
    <property type="entry name" value="THREONYLCARBAMOYL-AMP SYNTHASE"/>
    <property type="match status" value="1"/>
</dbReference>
<feature type="binding site" evidence="14">
    <location>
        <position position="143"/>
    </location>
    <ligand>
        <name>L-threonine</name>
        <dbReference type="ChEBI" id="CHEBI:57926"/>
    </ligand>
</feature>
<dbReference type="Gene3D" id="3.90.870.10">
    <property type="entry name" value="DHBP synthase"/>
    <property type="match status" value="1"/>
</dbReference>
<feature type="binding site" evidence="14">
    <location>
        <position position="226"/>
    </location>
    <ligand>
        <name>ATP</name>
        <dbReference type="ChEBI" id="CHEBI:30616"/>
    </ligand>
</feature>
<evidence type="ECO:0000313" key="16">
    <source>
        <dbReference type="EMBL" id="CFX02674.1"/>
    </source>
</evidence>
<dbReference type="InterPro" id="IPR010923">
    <property type="entry name" value="T(6)A37_SUA5"/>
</dbReference>
<comment type="subcellular location">
    <subcellularLocation>
        <location evidence="1 13">Cytoplasm</location>
    </subcellularLocation>
</comment>
<evidence type="ECO:0000256" key="14">
    <source>
        <dbReference type="PIRSR" id="PIRSR004930-1"/>
    </source>
</evidence>
<evidence type="ECO:0000256" key="12">
    <source>
        <dbReference type="ARBA" id="ARBA00048366"/>
    </source>
</evidence>
<dbReference type="STRING" id="690567.248"/>
<dbReference type="GO" id="GO:0003725">
    <property type="term" value="F:double-stranded RNA binding"/>
    <property type="evidence" value="ECO:0007669"/>
    <property type="project" value="UniProtKB-UniRule"/>
</dbReference>
<evidence type="ECO:0000259" key="15">
    <source>
        <dbReference type="PROSITE" id="PS51163"/>
    </source>
</evidence>
<evidence type="ECO:0000256" key="9">
    <source>
        <dbReference type="ARBA" id="ARBA00022741"/>
    </source>
</evidence>
<dbReference type="GO" id="GO:0000049">
    <property type="term" value="F:tRNA binding"/>
    <property type="evidence" value="ECO:0007669"/>
    <property type="project" value="TreeGrafter"/>
</dbReference>
<dbReference type="GO" id="GO:0005737">
    <property type="term" value="C:cytoplasm"/>
    <property type="evidence" value="ECO:0007669"/>
    <property type="project" value="UniProtKB-SubCell"/>
</dbReference>
<feature type="binding site" evidence="14">
    <location>
        <position position="145"/>
    </location>
    <ligand>
        <name>ATP</name>
        <dbReference type="ChEBI" id="CHEBI:30616"/>
    </ligand>
</feature>
<evidence type="ECO:0000256" key="3">
    <source>
        <dbReference type="ARBA" id="ARBA00012584"/>
    </source>
</evidence>
<evidence type="ECO:0000256" key="8">
    <source>
        <dbReference type="ARBA" id="ARBA00022695"/>
    </source>
</evidence>
<dbReference type="SUPFAM" id="SSF55821">
    <property type="entry name" value="YrdC/RibB"/>
    <property type="match status" value="1"/>
</dbReference>
<dbReference type="InterPro" id="IPR038385">
    <property type="entry name" value="Sua5/YwlC_C"/>
</dbReference>
<keyword evidence="7 13" id="KW-0819">tRNA processing</keyword>
<dbReference type="OrthoDB" id="9814580at2"/>
<evidence type="ECO:0000313" key="17">
    <source>
        <dbReference type="Proteomes" id="UP000045545"/>
    </source>
</evidence>
<evidence type="ECO:0000256" key="1">
    <source>
        <dbReference type="ARBA" id="ARBA00004496"/>
    </source>
</evidence>
<dbReference type="PANTHER" id="PTHR17490">
    <property type="entry name" value="SUA5"/>
    <property type="match status" value="1"/>
</dbReference>
<dbReference type="EC" id="2.7.7.87" evidence="3 13"/>
<feature type="binding site" evidence="14">
    <location>
        <position position="38"/>
    </location>
    <ligand>
        <name>L-threonine</name>
        <dbReference type="ChEBI" id="CHEBI:57926"/>
    </ligand>
</feature>
<dbReference type="GO" id="GO:0006450">
    <property type="term" value="P:regulation of translational fidelity"/>
    <property type="evidence" value="ECO:0007669"/>
    <property type="project" value="TreeGrafter"/>
</dbReference>
<dbReference type="Proteomes" id="UP000045545">
    <property type="component" value="Unassembled WGS sequence"/>
</dbReference>
<reference evidence="16 17" key="1">
    <citation type="submission" date="2015-03" db="EMBL/GenBank/DDBJ databases">
        <authorList>
            <person name="Murphy D."/>
        </authorList>
    </citation>
    <scope>NUCLEOTIDE SEQUENCE [LARGE SCALE GENOMIC DNA]</scope>
    <source>
        <strain evidence="16 17">OL-4</strain>
    </source>
</reference>
<evidence type="ECO:0000256" key="5">
    <source>
        <dbReference type="ARBA" id="ARBA00022490"/>
    </source>
</evidence>
<dbReference type="EMBL" id="CGIH01000004">
    <property type="protein sequence ID" value="CFX02674.1"/>
    <property type="molecule type" value="Genomic_DNA"/>
</dbReference>
<feature type="binding site" evidence="14">
    <location>
        <position position="153"/>
    </location>
    <ligand>
        <name>ATP</name>
        <dbReference type="ChEBI" id="CHEBI:30616"/>
    </ligand>
</feature>
<evidence type="ECO:0000256" key="11">
    <source>
        <dbReference type="ARBA" id="ARBA00029774"/>
    </source>
</evidence>
<proteinExistence type="inferred from homology"/>
<keyword evidence="6 13" id="KW-0808">Transferase</keyword>
<dbReference type="GO" id="GO:0008033">
    <property type="term" value="P:tRNA processing"/>
    <property type="evidence" value="ECO:0007669"/>
    <property type="project" value="UniProtKB-KW"/>
</dbReference>
<name>A0A0E4C7K5_9FIRM</name>
<protein>
    <recommendedName>
        <fullName evidence="4 13">Threonylcarbamoyl-AMP synthase</fullName>
        <shortName evidence="13">TC-AMP synthase</shortName>
        <ecNumber evidence="3 13">2.7.7.87</ecNumber>
    </recommendedName>
    <alternativeName>
        <fullName evidence="11 13">L-threonylcarbamoyladenylate synthase</fullName>
    </alternativeName>
</protein>